<feature type="domain" description="DDE Tnp4" evidence="3">
    <location>
        <begin position="440"/>
        <end position="595"/>
    </location>
</feature>
<dbReference type="VEuPathDB" id="FungiDB:H257_14831"/>
<organism evidence="4">
    <name type="scientific">Aphanomyces astaci</name>
    <name type="common">Crayfish plague agent</name>
    <dbReference type="NCBI Taxonomy" id="112090"/>
    <lineage>
        <taxon>Eukaryota</taxon>
        <taxon>Sar</taxon>
        <taxon>Stramenopiles</taxon>
        <taxon>Oomycota</taxon>
        <taxon>Saprolegniomycetes</taxon>
        <taxon>Saprolegniales</taxon>
        <taxon>Verrucalvaceae</taxon>
        <taxon>Aphanomyces</taxon>
    </lineage>
</organism>
<proteinExistence type="predicted"/>
<dbReference type="AlphaFoldDB" id="W4FR74"/>
<comment type="cofactor">
    <cofactor evidence="1">
        <name>a divalent metal cation</name>
        <dbReference type="ChEBI" id="CHEBI:60240"/>
    </cofactor>
</comment>
<dbReference type="RefSeq" id="XP_009841034.1">
    <property type="nucleotide sequence ID" value="XM_009842732.1"/>
</dbReference>
<dbReference type="OrthoDB" id="155409at2759"/>
<reference evidence="4" key="1">
    <citation type="submission" date="2013-12" db="EMBL/GenBank/DDBJ databases">
        <title>The Genome Sequence of Aphanomyces astaci APO3.</title>
        <authorList>
            <consortium name="The Broad Institute Genomics Platform"/>
            <person name="Russ C."/>
            <person name="Tyler B."/>
            <person name="van West P."/>
            <person name="Dieguez-Uribeondo J."/>
            <person name="Young S.K."/>
            <person name="Zeng Q."/>
            <person name="Gargeya S."/>
            <person name="Fitzgerald M."/>
            <person name="Abouelleil A."/>
            <person name="Alvarado L."/>
            <person name="Chapman S.B."/>
            <person name="Gainer-Dewar J."/>
            <person name="Goldberg J."/>
            <person name="Griggs A."/>
            <person name="Gujja S."/>
            <person name="Hansen M."/>
            <person name="Howarth C."/>
            <person name="Imamovic A."/>
            <person name="Ireland A."/>
            <person name="Larimer J."/>
            <person name="McCowan C."/>
            <person name="Murphy C."/>
            <person name="Pearson M."/>
            <person name="Poon T.W."/>
            <person name="Priest M."/>
            <person name="Roberts A."/>
            <person name="Saif S."/>
            <person name="Shea T."/>
            <person name="Sykes S."/>
            <person name="Wortman J."/>
            <person name="Nusbaum C."/>
            <person name="Birren B."/>
        </authorList>
    </citation>
    <scope>NUCLEOTIDE SEQUENCE [LARGE SCALE GENOMIC DNA]</scope>
    <source>
        <strain evidence="4">APO3</strain>
    </source>
</reference>
<dbReference type="GO" id="GO:0046872">
    <property type="term" value="F:metal ion binding"/>
    <property type="evidence" value="ECO:0007669"/>
    <property type="project" value="UniProtKB-KW"/>
</dbReference>
<sequence length="596" mass="68019">MHISADVFHEREHITLEWDDALRALSTEGGSFRIASSCHKLCALIQPSRESTSRHGVQRAKLATTDAMFVEESKKLATVLGNSGSKARRSAEVIEATIKVVSQEDRQTLRSLAAHNGIPKTTIMRHMPATKKLMARSSHLKPFLTVANKTERLRFAMNFLLPGSKGRHFFDAMYNQVYIDEKWFFLTQVKRTFYVYEDDELAHRAAKSKRFITKVMFLAAVARPRYDPRLRQEFDGKLGIWPFVQRVPAARNTCSTRRELVQSRNSLVLLTVHFLRCCQNSGEEFVTLQKVMETSMEVLGGNNYKLPHLKKDCTIQDLSTFKVHYAASTYNSVHAQLNSQVEKPMDSFSIVTRLQQQVADDVHALDEMGQVCHAAPSQHVEEADDSPTPVIDSFFSQGGNASLSTMTTQSEFKSIWAIVESAMHRCEVLTIVPSDGPIRRSQALLSVKHKLYGLKLEYSVAYPGVPVDMSEHSPGSVADVTMFMHRRHVHQDMLSKTASQMEEGDHDECAEEYPDSWSILVHMGYQRIQYQVRSMQAKTSRRPLTARELEPNSRVSSDRVMVENYFGRICSLWKIMRETYKWNKPRFDRISRLCVN</sequence>
<accession>W4FR74</accession>
<name>W4FR74_APHAT</name>
<evidence type="ECO:0000256" key="2">
    <source>
        <dbReference type="ARBA" id="ARBA00022723"/>
    </source>
</evidence>
<dbReference type="EMBL" id="KI913176">
    <property type="protein sequence ID" value="ETV69461.1"/>
    <property type="molecule type" value="Genomic_DNA"/>
</dbReference>
<dbReference type="PANTHER" id="PTHR47169">
    <property type="entry name" value="OS01G0541250 PROTEIN"/>
    <property type="match status" value="1"/>
</dbReference>
<dbReference type="Pfam" id="PF13359">
    <property type="entry name" value="DDE_Tnp_4"/>
    <property type="match status" value="1"/>
</dbReference>
<evidence type="ECO:0000256" key="1">
    <source>
        <dbReference type="ARBA" id="ARBA00001968"/>
    </source>
</evidence>
<dbReference type="InterPro" id="IPR036397">
    <property type="entry name" value="RNaseH_sf"/>
</dbReference>
<dbReference type="GeneID" id="20816827"/>
<dbReference type="InterPro" id="IPR027806">
    <property type="entry name" value="HARBI1_dom"/>
</dbReference>
<evidence type="ECO:0000313" key="4">
    <source>
        <dbReference type="EMBL" id="ETV69461.1"/>
    </source>
</evidence>
<keyword evidence="2" id="KW-0479">Metal-binding</keyword>
<gene>
    <name evidence="4" type="ORF">H257_14831</name>
</gene>
<evidence type="ECO:0000259" key="3">
    <source>
        <dbReference type="Pfam" id="PF13359"/>
    </source>
</evidence>
<dbReference type="Gene3D" id="3.30.420.10">
    <property type="entry name" value="Ribonuclease H-like superfamily/Ribonuclease H"/>
    <property type="match status" value="1"/>
</dbReference>
<protein>
    <recommendedName>
        <fullName evidence="3">DDE Tnp4 domain-containing protein</fullName>
    </recommendedName>
</protein>
<dbReference type="PANTHER" id="PTHR47169:SF2">
    <property type="entry name" value="OS01G0541250 PROTEIN"/>
    <property type="match status" value="1"/>
</dbReference>
<dbReference type="GO" id="GO:0003676">
    <property type="term" value="F:nucleic acid binding"/>
    <property type="evidence" value="ECO:0007669"/>
    <property type="project" value="InterPro"/>
</dbReference>